<dbReference type="EMBL" id="SPHZ02000008">
    <property type="protein sequence ID" value="KAF0904871.1"/>
    <property type="molecule type" value="Genomic_DNA"/>
</dbReference>
<accession>A0A6G1CXP3</accession>
<organism evidence="1 2">
    <name type="scientific">Oryza meyeriana var. granulata</name>
    <dbReference type="NCBI Taxonomy" id="110450"/>
    <lineage>
        <taxon>Eukaryota</taxon>
        <taxon>Viridiplantae</taxon>
        <taxon>Streptophyta</taxon>
        <taxon>Embryophyta</taxon>
        <taxon>Tracheophyta</taxon>
        <taxon>Spermatophyta</taxon>
        <taxon>Magnoliopsida</taxon>
        <taxon>Liliopsida</taxon>
        <taxon>Poales</taxon>
        <taxon>Poaceae</taxon>
        <taxon>BOP clade</taxon>
        <taxon>Oryzoideae</taxon>
        <taxon>Oryzeae</taxon>
        <taxon>Oryzinae</taxon>
        <taxon>Oryza</taxon>
        <taxon>Oryza meyeriana</taxon>
    </lineage>
</organism>
<dbReference type="Proteomes" id="UP000479710">
    <property type="component" value="Unassembled WGS sequence"/>
</dbReference>
<evidence type="ECO:0000313" key="1">
    <source>
        <dbReference type="EMBL" id="KAF0904871.1"/>
    </source>
</evidence>
<keyword evidence="2" id="KW-1185">Reference proteome</keyword>
<gene>
    <name evidence="1" type="ORF">E2562_038382</name>
</gene>
<reference evidence="1 2" key="1">
    <citation type="submission" date="2019-11" db="EMBL/GenBank/DDBJ databases">
        <title>Whole genome sequence of Oryza granulata.</title>
        <authorList>
            <person name="Li W."/>
        </authorList>
    </citation>
    <scope>NUCLEOTIDE SEQUENCE [LARGE SCALE GENOMIC DNA]</scope>
    <source>
        <strain evidence="2">cv. Menghai</strain>
        <tissue evidence="1">Leaf</tissue>
    </source>
</reference>
<protein>
    <submittedName>
        <fullName evidence="1">Uncharacterized protein</fullName>
    </submittedName>
</protein>
<proteinExistence type="predicted"/>
<evidence type="ECO:0000313" key="2">
    <source>
        <dbReference type="Proteomes" id="UP000479710"/>
    </source>
</evidence>
<name>A0A6G1CXP3_9ORYZ</name>
<dbReference type="AlphaFoldDB" id="A0A6G1CXP3"/>
<comment type="caution">
    <text evidence="1">The sequence shown here is derived from an EMBL/GenBank/DDBJ whole genome shotgun (WGS) entry which is preliminary data.</text>
</comment>
<sequence length="72" mass="7534">MVVAASTSREVTDTAASMLVQGLMEHGLTAELGLKGGSIGDVCSPACHTNLIVCAIKCVLKPCSKKREKMRS</sequence>